<evidence type="ECO:0000313" key="2">
    <source>
        <dbReference type="EMBL" id="MET1756383.1"/>
    </source>
</evidence>
<organism evidence="2 3">
    <name type="scientific">Novosphingobium kalidii</name>
    <dbReference type="NCBI Taxonomy" id="3230299"/>
    <lineage>
        <taxon>Bacteria</taxon>
        <taxon>Pseudomonadati</taxon>
        <taxon>Pseudomonadota</taxon>
        <taxon>Alphaproteobacteria</taxon>
        <taxon>Sphingomonadales</taxon>
        <taxon>Sphingomonadaceae</taxon>
        <taxon>Novosphingobium</taxon>
    </lineage>
</organism>
<keyword evidence="3" id="KW-1185">Reference proteome</keyword>
<dbReference type="InterPro" id="IPR036770">
    <property type="entry name" value="Ankyrin_rpt-contain_sf"/>
</dbReference>
<name>A0ABV2D3D6_9SPHN</name>
<dbReference type="InterPro" id="IPR002110">
    <property type="entry name" value="Ankyrin_rpt"/>
</dbReference>
<protein>
    <submittedName>
        <fullName evidence="2">Ankyrin repeat domain-containing protein</fullName>
    </submittedName>
</protein>
<keyword evidence="1" id="KW-0040">ANK repeat</keyword>
<evidence type="ECO:0000313" key="3">
    <source>
        <dbReference type="Proteomes" id="UP001548713"/>
    </source>
</evidence>
<dbReference type="SUPFAM" id="SSF48403">
    <property type="entry name" value="Ankyrin repeat"/>
    <property type="match status" value="1"/>
</dbReference>
<comment type="caution">
    <text evidence="2">The sequence shown here is derived from an EMBL/GenBank/DDBJ whole genome shotgun (WGS) entry which is preliminary data.</text>
</comment>
<feature type="repeat" description="ANK" evidence="1">
    <location>
        <begin position="86"/>
        <end position="118"/>
    </location>
</feature>
<proteinExistence type="predicted"/>
<dbReference type="Proteomes" id="UP001548713">
    <property type="component" value="Unassembled WGS sequence"/>
</dbReference>
<accession>A0ABV2D3D6</accession>
<dbReference type="Gene3D" id="1.25.40.20">
    <property type="entry name" value="Ankyrin repeat-containing domain"/>
    <property type="match status" value="1"/>
</dbReference>
<sequence length="223" mass="23587">MGTISRIALLAAVAPVLVTCGQGEWAAKANIMTCQNAQSDRDEIENALGYFPEDVSPLSAAVLCDDRAAVDAALVNGAEPNRSEPGGLTPVVIAAALSRDEILRKLLAAGGDANSYESDTGQLALAYALAAGTHRRDWRAYNTLLDHGADVNFGGGKVTPIGEWAASLGQFDKISELLDRGYRKDLPGLTWSVERRSAGDATAARDRALAKLRALIAAERERP</sequence>
<evidence type="ECO:0000256" key="1">
    <source>
        <dbReference type="PROSITE-ProRule" id="PRU00023"/>
    </source>
</evidence>
<dbReference type="PROSITE" id="PS50088">
    <property type="entry name" value="ANK_REPEAT"/>
    <property type="match status" value="1"/>
</dbReference>
<reference evidence="2 3" key="1">
    <citation type="submission" date="2024-07" db="EMBL/GenBank/DDBJ databases">
        <title>Novosphingobium kalidii RD2P27.</title>
        <authorList>
            <person name="Sun J.-Q."/>
        </authorList>
    </citation>
    <scope>NUCLEOTIDE SEQUENCE [LARGE SCALE GENOMIC DNA]</scope>
    <source>
        <strain evidence="2 3">RD2P27</strain>
    </source>
</reference>
<dbReference type="SMART" id="SM00248">
    <property type="entry name" value="ANK"/>
    <property type="match status" value="3"/>
</dbReference>
<dbReference type="Pfam" id="PF12796">
    <property type="entry name" value="Ank_2"/>
    <property type="match status" value="1"/>
</dbReference>
<dbReference type="RefSeq" id="WP_353984871.1">
    <property type="nucleotide sequence ID" value="NZ_JBEWLY010000019.1"/>
</dbReference>
<dbReference type="EMBL" id="JBEWLY010000019">
    <property type="protein sequence ID" value="MET1756383.1"/>
    <property type="molecule type" value="Genomic_DNA"/>
</dbReference>
<gene>
    <name evidence="2" type="ORF">ABVV53_13085</name>
</gene>